<proteinExistence type="predicted"/>
<reference evidence="1" key="1">
    <citation type="submission" date="2021-01" db="EMBL/GenBank/DDBJ databases">
        <title>Whole genome shotgun sequence of Actinoplanes tereljensis NBRC 105297.</title>
        <authorList>
            <person name="Komaki H."/>
            <person name="Tamura T."/>
        </authorList>
    </citation>
    <scope>NUCLEOTIDE SEQUENCE</scope>
    <source>
        <strain evidence="1">NBRC 105297</strain>
    </source>
</reference>
<dbReference type="RefSeq" id="WP_203814482.1">
    <property type="nucleotide sequence ID" value="NZ_BOMY01000063.1"/>
</dbReference>
<evidence type="ECO:0000313" key="1">
    <source>
        <dbReference type="EMBL" id="GIF26677.1"/>
    </source>
</evidence>
<dbReference type="EMBL" id="BOMY01000063">
    <property type="protein sequence ID" value="GIF26677.1"/>
    <property type="molecule type" value="Genomic_DNA"/>
</dbReference>
<dbReference type="Proteomes" id="UP000623608">
    <property type="component" value="Unassembled WGS sequence"/>
</dbReference>
<accession>A0A919U0A0</accession>
<name>A0A919U0A0_9ACTN</name>
<sequence length="109" mass="12046">MALITAVTVALIVGFMAGLLSFRVKSRWCPRCGDTLQCGCVVGGNLAGTVVDRLELMQMLLGHPDADVRVDFGELFLDVQDVRYSADREAIVLLLHPDDLQDAMERRRV</sequence>
<gene>
    <name evidence="1" type="ORF">Ate02nite_94070</name>
</gene>
<protein>
    <submittedName>
        <fullName evidence="1">Uncharacterized protein</fullName>
    </submittedName>
</protein>
<evidence type="ECO:0000313" key="2">
    <source>
        <dbReference type="Proteomes" id="UP000623608"/>
    </source>
</evidence>
<comment type="caution">
    <text evidence="1">The sequence shown here is derived from an EMBL/GenBank/DDBJ whole genome shotgun (WGS) entry which is preliminary data.</text>
</comment>
<keyword evidence="2" id="KW-1185">Reference proteome</keyword>
<organism evidence="1 2">
    <name type="scientific">Paractinoplanes tereljensis</name>
    <dbReference type="NCBI Taxonomy" id="571912"/>
    <lineage>
        <taxon>Bacteria</taxon>
        <taxon>Bacillati</taxon>
        <taxon>Actinomycetota</taxon>
        <taxon>Actinomycetes</taxon>
        <taxon>Micromonosporales</taxon>
        <taxon>Micromonosporaceae</taxon>
        <taxon>Paractinoplanes</taxon>
    </lineage>
</organism>
<dbReference type="AlphaFoldDB" id="A0A919U0A0"/>